<dbReference type="Proteomes" id="UP000775213">
    <property type="component" value="Unassembled WGS sequence"/>
</dbReference>
<reference evidence="1 2" key="1">
    <citation type="journal article" date="2021" name="Hortic Res">
        <title>Chromosome-scale assembly of the Dendrobium chrysotoxum genome enhances the understanding of orchid evolution.</title>
        <authorList>
            <person name="Zhang Y."/>
            <person name="Zhang G.Q."/>
            <person name="Zhang D."/>
            <person name="Liu X.D."/>
            <person name="Xu X.Y."/>
            <person name="Sun W.H."/>
            <person name="Yu X."/>
            <person name="Zhu X."/>
            <person name="Wang Z.W."/>
            <person name="Zhao X."/>
            <person name="Zhong W.Y."/>
            <person name="Chen H."/>
            <person name="Yin W.L."/>
            <person name="Huang T."/>
            <person name="Niu S.C."/>
            <person name="Liu Z.J."/>
        </authorList>
    </citation>
    <scope>NUCLEOTIDE SEQUENCE [LARGE SCALE GENOMIC DNA]</scope>
    <source>
        <strain evidence="1">Lindl</strain>
    </source>
</reference>
<accession>A0AAV7GND1</accession>
<protein>
    <recommendedName>
        <fullName evidence="3">Secreted protein</fullName>
    </recommendedName>
</protein>
<name>A0AAV7GND1_DENCH</name>
<comment type="caution">
    <text evidence="1">The sequence shown here is derived from an EMBL/GenBank/DDBJ whole genome shotgun (WGS) entry which is preliminary data.</text>
</comment>
<gene>
    <name evidence="1" type="ORF">IEQ34_013112</name>
</gene>
<dbReference type="EMBL" id="JAGFBR010000012">
    <property type="protein sequence ID" value="KAH0457797.1"/>
    <property type="molecule type" value="Genomic_DNA"/>
</dbReference>
<dbReference type="AlphaFoldDB" id="A0AAV7GND1"/>
<sequence length="158" mass="16170">MNPSALAALAATITSSIVASSLPNKIFSLIDVANRAGSWLTNPICPLNHFNFNLLISTPSSNISPPVGSLNLCSNAIIVDFPEPLSPIKATVFPAGSTKLNPAMTSVSGLVGYLNLTSLNSTSPLISSICSPSTLSESITGLFIIVSLIRSAAATASP</sequence>
<keyword evidence="2" id="KW-1185">Reference proteome</keyword>
<organism evidence="1 2">
    <name type="scientific">Dendrobium chrysotoxum</name>
    <name type="common">Orchid</name>
    <dbReference type="NCBI Taxonomy" id="161865"/>
    <lineage>
        <taxon>Eukaryota</taxon>
        <taxon>Viridiplantae</taxon>
        <taxon>Streptophyta</taxon>
        <taxon>Embryophyta</taxon>
        <taxon>Tracheophyta</taxon>
        <taxon>Spermatophyta</taxon>
        <taxon>Magnoliopsida</taxon>
        <taxon>Liliopsida</taxon>
        <taxon>Asparagales</taxon>
        <taxon>Orchidaceae</taxon>
        <taxon>Epidendroideae</taxon>
        <taxon>Malaxideae</taxon>
        <taxon>Dendrobiinae</taxon>
        <taxon>Dendrobium</taxon>
    </lineage>
</organism>
<proteinExistence type="predicted"/>
<evidence type="ECO:0000313" key="1">
    <source>
        <dbReference type="EMBL" id="KAH0457797.1"/>
    </source>
</evidence>
<evidence type="ECO:0000313" key="2">
    <source>
        <dbReference type="Proteomes" id="UP000775213"/>
    </source>
</evidence>
<evidence type="ECO:0008006" key="3">
    <source>
        <dbReference type="Google" id="ProtNLM"/>
    </source>
</evidence>